<feature type="binding site" evidence="8">
    <location>
        <position position="470"/>
    </location>
    <ligand>
        <name>meso-2,6-diaminopimelate</name>
        <dbReference type="ChEBI" id="CHEBI:57791"/>
    </ligand>
</feature>
<name>A0A9D1I7S6_9CLOT</name>
<dbReference type="Pfam" id="PF08245">
    <property type="entry name" value="Mur_ligase_M"/>
    <property type="match status" value="1"/>
</dbReference>
<comment type="subcellular location">
    <subcellularLocation>
        <location evidence="8 9">Cytoplasm</location>
    </subcellularLocation>
</comment>
<comment type="cofactor">
    <cofactor evidence="8">
        <name>Mg(2+)</name>
        <dbReference type="ChEBI" id="CHEBI:18420"/>
    </cofactor>
</comment>
<feature type="binding site" evidence="8">
    <location>
        <begin position="414"/>
        <end position="417"/>
    </location>
    <ligand>
        <name>meso-2,6-diaminopimelate</name>
        <dbReference type="ChEBI" id="CHEBI:57791"/>
    </ligand>
</feature>
<feature type="modified residue" description="N6-carboxylysine" evidence="8">
    <location>
        <position position="233"/>
    </location>
</feature>
<evidence type="ECO:0000256" key="4">
    <source>
        <dbReference type="ARBA" id="ARBA00022960"/>
    </source>
</evidence>
<evidence type="ECO:0000256" key="5">
    <source>
        <dbReference type="ARBA" id="ARBA00022984"/>
    </source>
</evidence>
<dbReference type="PANTHER" id="PTHR23135">
    <property type="entry name" value="MUR LIGASE FAMILY MEMBER"/>
    <property type="match status" value="1"/>
</dbReference>
<gene>
    <name evidence="8" type="primary">murE</name>
    <name evidence="13" type="ORF">IAD50_02925</name>
</gene>
<dbReference type="InterPro" id="IPR000713">
    <property type="entry name" value="Mur_ligase_N"/>
</dbReference>
<dbReference type="GO" id="GO:0005737">
    <property type="term" value="C:cytoplasm"/>
    <property type="evidence" value="ECO:0007669"/>
    <property type="project" value="UniProtKB-SubCell"/>
</dbReference>
<keyword evidence="8" id="KW-0963">Cytoplasm</keyword>
<dbReference type="Gene3D" id="3.90.190.20">
    <property type="entry name" value="Mur ligase, C-terminal domain"/>
    <property type="match status" value="1"/>
</dbReference>
<comment type="similarity">
    <text evidence="2 8">Belongs to the MurCDEF family. MurE subfamily.</text>
</comment>
<feature type="domain" description="Mur ligase central" evidence="12">
    <location>
        <begin position="120"/>
        <end position="321"/>
    </location>
</feature>
<evidence type="ECO:0000256" key="7">
    <source>
        <dbReference type="ARBA" id="ARBA00023316"/>
    </source>
</evidence>
<dbReference type="GO" id="GO:0071555">
    <property type="term" value="P:cell wall organization"/>
    <property type="evidence" value="ECO:0007669"/>
    <property type="project" value="UniProtKB-KW"/>
</dbReference>
<dbReference type="NCBIfam" id="TIGR01085">
    <property type="entry name" value="murE"/>
    <property type="match status" value="1"/>
</dbReference>
<dbReference type="GO" id="GO:0005524">
    <property type="term" value="F:ATP binding"/>
    <property type="evidence" value="ECO:0007669"/>
    <property type="project" value="UniProtKB-UniRule"/>
</dbReference>
<evidence type="ECO:0000256" key="1">
    <source>
        <dbReference type="ARBA" id="ARBA00004752"/>
    </source>
</evidence>
<dbReference type="GO" id="GO:0008765">
    <property type="term" value="F:UDP-N-acetylmuramoylalanyl-D-glutamate-2,6-diaminopimelate ligase activity"/>
    <property type="evidence" value="ECO:0007669"/>
    <property type="project" value="UniProtKB-UniRule"/>
</dbReference>
<evidence type="ECO:0000256" key="8">
    <source>
        <dbReference type="HAMAP-Rule" id="MF_00208"/>
    </source>
</evidence>
<dbReference type="InterPro" id="IPR013221">
    <property type="entry name" value="Mur_ligase_cen"/>
</dbReference>
<dbReference type="Proteomes" id="UP000824089">
    <property type="component" value="Unassembled WGS sequence"/>
</dbReference>
<feature type="binding site" evidence="8">
    <location>
        <begin position="164"/>
        <end position="165"/>
    </location>
    <ligand>
        <name>UDP-N-acetyl-alpha-D-muramoyl-L-alanyl-D-glutamate</name>
        <dbReference type="ChEBI" id="CHEBI:83900"/>
    </ligand>
</feature>
<comment type="caution">
    <text evidence="13">The sequence shown here is derived from an EMBL/GenBank/DDBJ whole genome shotgun (WGS) entry which is preliminary data.</text>
</comment>
<evidence type="ECO:0000256" key="3">
    <source>
        <dbReference type="ARBA" id="ARBA00022618"/>
    </source>
</evidence>
<keyword evidence="7 8" id="KW-0961">Cell wall biogenesis/degradation</keyword>
<keyword evidence="3 8" id="KW-0132">Cell division</keyword>
<dbReference type="PANTHER" id="PTHR23135:SF4">
    <property type="entry name" value="UDP-N-ACETYLMURAMOYL-L-ALANYL-D-GLUTAMATE--2,6-DIAMINOPIMELATE LIGASE MURE HOMOLOG, CHLOROPLASTIC"/>
    <property type="match status" value="1"/>
</dbReference>
<dbReference type="SUPFAM" id="SSF53244">
    <property type="entry name" value="MurD-like peptide ligases, peptide-binding domain"/>
    <property type="match status" value="1"/>
</dbReference>
<feature type="binding site" evidence="8">
    <location>
        <position position="199"/>
    </location>
    <ligand>
        <name>UDP-N-acetyl-alpha-D-muramoyl-L-alanyl-D-glutamate</name>
        <dbReference type="ChEBI" id="CHEBI:83900"/>
    </ligand>
</feature>
<keyword evidence="4 8" id="KW-0133">Cell shape</keyword>
<dbReference type="GO" id="GO:0000287">
    <property type="term" value="F:magnesium ion binding"/>
    <property type="evidence" value="ECO:0007669"/>
    <property type="project" value="UniProtKB-UniRule"/>
</dbReference>
<dbReference type="EC" id="6.3.2.13" evidence="8"/>
<evidence type="ECO:0000256" key="2">
    <source>
        <dbReference type="ARBA" id="ARBA00005898"/>
    </source>
</evidence>
<dbReference type="GO" id="GO:0051301">
    <property type="term" value="P:cell division"/>
    <property type="evidence" value="ECO:0007669"/>
    <property type="project" value="UniProtKB-KW"/>
</dbReference>
<comment type="catalytic activity">
    <reaction evidence="8">
        <text>UDP-N-acetyl-alpha-D-muramoyl-L-alanyl-D-glutamate + meso-2,6-diaminopimelate + ATP = UDP-N-acetyl-alpha-D-muramoyl-L-alanyl-gamma-D-glutamyl-meso-2,6-diaminopimelate + ADP + phosphate + H(+)</text>
        <dbReference type="Rhea" id="RHEA:23676"/>
        <dbReference type="ChEBI" id="CHEBI:15378"/>
        <dbReference type="ChEBI" id="CHEBI:30616"/>
        <dbReference type="ChEBI" id="CHEBI:43474"/>
        <dbReference type="ChEBI" id="CHEBI:57791"/>
        <dbReference type="ChEBI" id="CHEBI:83900"/>
        <dbReference type="ChEBI" id="CHEBI:83905"/>
        <dbReference type="ChEBI" id="CHEBI:456216"/>
        <dbReference type="EC" id="6.3.2.13"/>
    </reaction>
</comment>
<evidence type="ECO:0000313" key="14">
    <source>
        <dbReference type="Proteomes" id="UP000824089"/>
    </source>
</evidence>
<dbReference type="GO" id="GO:0008360">
    <property type="term" value="P:regulation of cell shape"/>
    <property type="evidence" value="ECO:0007669"/>
    <property type="project" value="UniProtKB-KW"/>
</dbReference>
<comment type="function">
    <text evidence="8">Catalyzes the addition of meso-diaminopimelic acid to the nucleotide precursor UDP-N-acetylmuramoyl-L-alanyl-D-glutamate (UMAG) in the biosynthesis of bacterial cell-wall peptidoglycan.</text>
</comment>
<evidence type="ECO:0000259" key="12">
    <source>
        <dbReference type="Pfam" id="PF08245"/>
    </source>
</evidence>
<feature type="binding site" evidence="8">
    <location>
        <position position="466"/>
    </location>
    <ligand>
        <name>meso-2,6-diaminopimelate</name>
        <dbReference type="ChEBI" id="CHEBI:57791"/>
    </ligand>
</feature>
<feature type="binding site" evidence="8">
    <location>
        <position position="191"/>
    </location>
    <ligand>
        <name>UDP-N-acetyl-alpha-D-muramoyl-L-alanyl-D-glutamate</name>
        <dbReference type="ChEBI" id="CHEBI:83900"/>
    </ligand>
</feature>
<feature type="binding site" evidence="8">
    <location>
        <position position="391"/>
    </location>
    <ligand>
        <name>meso-2,6-diaminopimelate</name>
        <dbReference type="ChEBI" id="CHEBI:57791"/>
    </ligand>
</feature>
<organism evidence="13 14">
    <name type="scientific">Candidatus Egerieisoma faecipullorum</name>
    <dbReference type="NCBI Taxonomy" id="2840963"/>
    <lineage>
        <taxon>Bacteria</taxon>
        <taxon>Bacillati</taxon>
        <taxon>Bacillota</taxon>
        <taxon>Clostridia</taxon>
        <taxon>Eubacteriales</taxon>
        <taxon>Clostridiaceae</taxon>
        <taxon>Clostridiaceae incertae sedis</taxon>
        <taxon>Candidatus Egerieisoma</taxon>
    </lineage>
</organism>
<dbReference type="HAMAP" id="MF_00208">
    <property type="entry name" value="MurE"/>
    <property type="match status" value="1"/>
</dbReference>
<feature type="short sequence motif" description="Meso-diaminopimelate recognition motif" evidence="8">
    <location>
        <begin position="414"/>
        <end position="417"/>
    </location>
</feature>
<dbReference type="NCBIfam" id="NF001126">
    <property type="entry name" value="PRK00139.1-4"/>
    <property type="match status" value="1"/>
</dbReference>
<comment type="PTM">
    <text evidence="8">Carboxylation is probably crucial for Mg(2+) binding and, consequently, for the gamma-phosphate positioning of ATP.</text>
</comment>
<comment type="pathway">
    <text evidence="1 8 9">Cell wall biogenesis; peptidoglycan biosynthesis.</text>
</comment>
<comment type="caution">
    <text evidence="8">Lacks conserved residue(s) required for the propagation of feature annotation.</text>
</comment>
<dbReference type="InterPro" id="IPR036615">
    <property type="entry name" value="Mur_ligase_C_dom_sf"/>
</dbReference>
<dbReference type="SUPFAM" id="SSF53623">
    <property type="entry name" value="MurD-like peptide ligases, catalytic domain"/>
    <property type="match status" value="1"/>
</dbReference>
<proteinExistence type="inferred from homology"/>
<keyword evidence="8" id="KW-0547">Nucleotide-binding</keyword>
<sequence>MKLNQLLEHNDTGCVFAGPGDAGQIEITSIETDHRKCGPGSLFVCIKGYVTDGHRYAAAAAEAGAVAILAQSRETLEEYGFDAGKNGPAVILCPDTRWALSGICAAFYGNPSERLRLIGVTGTKGKTSTTYMIRAVYQAAGLETGLIGTICNKIGEEEIPSERTTPEANILQKLLSRMTEKKIGTCIMEVSSQGLHLNRVGHCRFSTAIFTNLSRDHIGENEHANMEEYAEAKSKLFTMCENALINSDSSYACRMLEQAERSGAKIYTFGIDSDCSFRAKNIITKQNGVEYDVSVGERLYHIAVPVPGRFSVYNSLAAFACCCIEGISPERAASGLRTVFVPGKAETVPTGKDFSVLIDYAHNPDSFINILTTVKEYAKRTVFLFGCGGDRNRPRALMGETAGKYADFTIITSDNPRSEDPEQIVRDIEKGIIPTGADYICIVDRRSAIEYALRNARPGDVIILAGKGHETEQILKDRTVPFDERKIVREILDQMQ</sequence>
<evidence type="ECO:0000313" key="13">
    <source>
        <dbReference type="EMBL" id="HIU29232.1"/>
    </source>
</evidence>
<accession>A0A9D1I7S6</accession>
<dbReference type="Pfam" id="PF02875">
    <property type="entry name" value="Mur_ligase_C"/>
    <property type="match status" value="1"/>
</dbReference>
<dbReference type="SUPFAM" id="SSF63418">
    <property type="entry name" value="MurE/MurF N-terminal domain"/>
    <property type="match status" value="1"/>
</dbReference>
<keyword evidence="8 13" id="KW-0436">Ligase</keyword>
<dbReference type="GO" id="GO:0009252">
    <property type="term" value="P:peptidoglycan biosynthetic process"/>
    <property type="evidence" value="ECO:0007669"/>
    <property type="project" value="UniProtKB-UniRule"/>
</dbReference>
<dbReference type="Pfam" id="PF01225">
    <property type="entry name" value="Mur_ligase"/>
    <property type="match status" value="1"/>
</dbReference>
<dbReference type="AlphaFoldDB" id="A0A9D1I7S6"/>
<dbReference type="Gene3D" id="3.40.1190.10">
    <property type="entry name" value="Mur-like, catalytic domain"/>
    <property type="match status" value="1"/>
</dbReference>
<reference evidence="13" key="2">
    <citation type="journal article" date="2021" name="PeerJ">
        <title>Extensive microbial diversity within the chicken gut microbiome revealed by metagenomics and culture.</title>
        <authorList>
            <person name="Gilroy R."/>
            <person name="Ravi A."/>
            <person name="Getino M."/>
            <person name="Pursley I."/>
            <person name="Horton D.L."/>
            <person name="Alikhan N.F."/>
            <person name="Baker D."/>
            <person name="Gharbi K."/>
            <person name="Hall N."/>
            <person name="Watson M."/>
            <person name="Adriaenssens E.M."/>
            <person name="Foster-Nyarko E."/>
            <person name="Jarju S."/>
            <person name="Secka A."/>
            <person name="Antonio M."/>
            <person name="Oren A."/>
            <person name="Chaudhuri R.R."/>
            <person name="La Ragione R."/>
            <person name="Hildebrand F."/>
            <person name="Pallen M.J."/>
        </authorList>
    </citation>
    <scope>NUCLEOTIDE SEQUENCE</scope>
    <source>
        <strain evidence="13">CHK195-4489</strain>
    </source>
</reference>
<dbReference type="InterPro" id="IPR004101">
    <property type="entry name" value="Mur_ligase_C"/>
</dbReference>
<keyword evidence="8" id="KW-0460">Magnesium</keyword>
<reference evidence="13" key="1">
    <citation type="submission" date="2020-10" db="EMBL/GenBank/DDBJ databases">
        <authorList>
            <person name="Gilroy R."/>
        </authorList>
    </citation>
    <scope>NUCLEOTIDE SEQUENCE</scope>
    <source>
        <strain evidence="13">CHK195-4489</strain>
    </source>
</reference>
<evidence type="ECO:0000256" key="6">
    <source>
        <dbReference type="ARBA" id="ARBA00023306"/>
    </source>
</evidence>
<feature type="domain" description="Mur ligase C-terminal" evidence="11">
    <location>
        <begin position="346"/>
        <end position="468"/>
    </location>
</feature>
<dbReference type="InterPro" id="IPR036565">
    <property type="entry name" value="Mur-like_cat_sf"/>
</dbReference>
<feature type="binding site" evidence="8">
    <location>
        <begin position="122"/>
        <end position="128"/>
    </location>
    <ligand>
        <name>ATP</name>
        <dbReference type="ChEBI" id="CHEBI:30616"/>
    </ligand>
</feature>
<evidence type="ECO:0000256" key="9">
    <source>
        <dbReference type="RuleBase" id="RU004135"/>
    </source>
</evidence>
<keyword evidence="5 8" id="KW-0573">Peptidoglycan synthesis</keyword>
<keyword evidence="6 8" id="KW-0131">Cell cycle</keyword>
<feature type="domain" description="Mur ligase N-terminal catalytic" evidence="10">
    <location>
        <begin position="26"/>
        <end position="80"/>
    </location>
</feature>
<protein>
    <recommendedName>
        <fullName evidence="8">UDP-N-acetylmuramoyl-L-alanyl-D-glutamate--2,6-diaminopimelate ligase</fullName>
        <ecNumber evidence="8">6.3.2.13</ecNumber>
    </recommendedName>
    <alternativeName>
        <fullName evidence="8">Meso-A2pm-adding enzyme</fullName>
    </alternativeName>
    <alternativeName>
        <fullName evidence="8">Meso-diaminopimelate-adding enzyme</fullName>
    </alternativeName>
    <alternativeName>
        <fullName evidence="8">UDP-MurNAc-L-Ala-D-Glu:meso-diaminopimelate ligase</fullName>
    </alternativeName>
    <alternativeName>
        <fullName evidence="8">UDP-MurNAc-tripeptide synthetase</fullName>
    </alternativeName>
    <alternativeName>
        <fullName evidence="8">UDP-N-acetylmuramyl-tripeptide synthetase</fullName>
    </alternativeName>
</protein>
<dbReference type="InterPro" id="IPR035911">
    <property type="entry name" value="MurE/MurF_N"/>
</dbReference>
<dbReference type="InterPro" id="IPR005761">
    <property type="entry name" value="UDP-N-AcMur-Glu-dNH2Pim_ligase"/>
</dbReference>
<dbReference type="EMBL" id="DVMM01000060">
    <property type="protein sequence ID" value="HIU29232.1"/>
    <property type="molecule type" value="Genomic_DNA"/>
</dbReference>
<dbReference type="Gene3D" id="3.40.1390.10">
    <property type="entry name" value="MurE/MurF, N-terminal domain"/>
    <property type="match status" value="1"/>
</dbReference>
<evidence type="ECO:0000259" key="10">
    <source>
        <dbReference type="Pfam" id="PF01225"/>
    </source>
</evidence>
<keyword evidence="8" id="KW-0067">ATP-binding</keyword>
<evidence type="ECO:0000259" key="11">
    <source>
        <dbReference type="Pfam" id="PF02875"/>
    </source>
</evidence>